<dbReference type="OrthoDB" id="516113at2"/>
<evidence type="ECO:0000313" key="1">
    <source>
        <dbReference type="EMBL" id="QDZ38784.1"/>
    </source>
</evidence>
<protein>
    <submittedName>
        <fullName evidence="1">Uncharacterized protein</fullName>
    </submittedName>
</protein>
<dbReference type="AlphaFoldDB" id="A0A5B8NIJ9"/>
<gene>
    <name evidence="1" type="ORF">FRE64_01805</name>
</gene>
<reference evidence="1" key="1">
    <citation type="submission" date="2019-08" db="EMBL/GenBank/DDBJ databases">
        <title>Carotenoids and Carotenoid Binding Proteins in the Halophilic Cyanobacterium Euhalothece sp. ZM00.</title>
        <authorList>
            <person name="Cho S.M."/>
            <person name="Song J.Y."/>
            <person name="Park Y.-I."/>
        </authorList>
    </citation>
    <scope>NUCLEOTIDE SEQUENCE [LARGE SCALE GENOMIC DNA]</scope>
    <source>
        <strain evidence="1">Z-M001</strain>
    </source>
</reference>
<dbReference type="RefSeq" id="WP_146294395.1">
    <property type="nucleotide sequence ID" value="NZ_CP042326.1"/>
</dbReference>
<dbReference type="KEGG" id="enn:FRE64_01805"/>
<proteinExistence type="predicted"/>
<sequence>MDHKANQKLTEETEHLKKLVWELAKDYEGDAPALLTILRVVEALHWEIREHLFNPALPETRQELYRLLRNIEENGGWPYIERMKLRSLLLHLEFSDNNEDNREA</sequence>
<accession>A0A5B8NIJ9</accession>
<dbReference type="EMBL" id="CP042326">
    <property type="protein sequence ID" value="QDZ38784.1"/>
    <property type="molecule type" value="Genomic_DNA"/>
</dbReference>
<dbReference type="Proteomes" id="UP000318453">
    <property type="component" value="Chromosome"/>
</dbReference>
<evidence type="ECO:0000313" key="2">
    <source>
        <dbReference type="Proteomes" id="UP000318453"/>
    </source>
</evidence>
<organism evidence="1 2">
    <name type="scientific">Euhalothece natronophila Z-M001</name>
    <dbReference type="NCBI Taxonomy" id="522448"/>
    <lineage>
        <taxon>Bacteria</taxon>
        <taxon>Bacillati</taxon>
        <taxon>Cyanobacteriota</taxon>
        <taxon>Cyanophyceae</taxon>
        <taxon>Oscillatoriophycideae</taxon>
        <taxon>Chroococcales</taxon>
        <taxon>Halothecacae</taxon>
        <taxon>Halothece cluster</taxon>
        <taxon>Euhalothece</taxon>
    </lineage>
</organism>
<name>A0A5B8NIJ9_9CHRO</name>
<keyword evidence="2" id="KW-1185">Reference proteome</keyword>